<accession>A0A4Y7ICU0</accession>
<dbReference type="EMBL" id="CM010715">
    <property type="protein sequence ID" value="RZC45209.1"/>
    <property type="molecule type" value="Genomic_DNA"/>
</dbReference>
<dbReference type="PANTHER" id="PTHR34936:SF2">
    <property type="entry name" value="EXPRESSED PROTEIN"/>
    <property type="match status" value="1"/>
</dbReference>
<dbReference type="Gramene" id="RZC45209">
    <property type="protein sequence ID" value="RZC45209"/>
    <property type="gene ID" value="C5167_038152"/>
</dbReference>
<proteinExistence type="predicted"/>
<dbReference type="Proteomes" id="UP000316621">
    <property type="component" value="Chromosome 1"/>
</dbReference>
<organism evidence="1 2">
    <name type="scientific">Papaver somniferum</name>
    <name type="common">Opium poppy</name>
    <dbReference type="NCBI Taxonomy" id="3469"/>
    <lineage>
        <taxon>Eukaryota</taxon>
        <taxon>Viridiplantae</taxon>
        <taxon>Streptophyta</taxon>
        <taxon>Embryophyta</taxon>
        <taxon>Tracheophyta</taxon>
        <taxon>Spermatophyta</taxon>
        <taxon>Magnoliopsida</taxon>
        <taxon>Ranunculales</taxon>
        <taxon>Papaveraceae</taxon>
        <taxon>Papaveroideae</taxon>
        <taxon>Papaver</taxon>
    </lineage>
</organism>
<evidence type="ECO:0000313" key="1">
    <source>
        <dbReference type="EMBL" id="RZC45209.1"/>
    </source>
</evidence>
<gene>
    <name evidence="1" type="ORF">C5167_038152</name>
</gene>
<name>A0A4Y7ICU0_PAPSO</name>
<keyword evidence="2" id="KW-1185">Reference proteome</keyword>
<protein>
    <submittedName>
        <fullName evidence="1">Uncharacterized protein</fullName>
    </submittedName>
</protein>
<reference evidence="1 2" key="1">
    <citation type="journal article" date="2018" name="Science">
        <title>The opium poppy genome and morphinan production.</title>
        <authorList>
            <person name="Guo L."/>
            <person name="Winzer T."/>
            <person name="Yang X."/>
            <person name="Li Y."/>
            <person name="Ning Z."/>
            <person name="He Z."/>
            <person name="Teodor R."/>
            <person name="Lu Y."/>
            <person name="Bowser T.A."/>
            <person name="Graham I.A."/>
            <person name="Ye K."/>
        </authorList>
    </citation>
    <scope>NUCLEOTIDE SEQUENCE [LARGE SCALE GENOMIC DNA]</scope>
    <source>
        <strain evidence="2">cv. HN1</strain>
        <tissue evidence="1">Leaves</tissue>
    </source>
</reference>
<sequence>MITRSKLVEQLRDYQLRSQHKWAKLTFFSPKPQIITRGPLISGSTVQHTRWSFDLGILGKVSLHYPENAPSCLSGVAFQAEKISEEKGETVAVTIVHVKISQLARCITIRSRVAVTLGVLPEKM</sequence>
<dbReference type="AlphaFoldDB" id="A0A4Y7ICU0"/>
<feature type="non-terminal residue" evidence="1">
    <location>
        <position position="124"/>
    </location>
</feature>
<dbReference type="PANTHER" id="PTHR34936">
    <property type="entry name" value="EXPRESSED PROTEIN"/>
    <property type="match status" value="1"/>
</dbReference>
<evidence type="ECO:0000313" key="2">
    <source>
        <dbReference type="Proteomes" id="UP000316621"/>
    </source>
</evidence>